<sequence>MGKKAVLLIVVLTLAVLLAGWLFLQHVMIDYDVDRDISQPVQSEINKRT</sequence>
<evidence type="ECO:0000313" key="2">
    <source>
        <dbReference type="Proteomes" id="UP000198642"/>
    </source>
</evidence>
<keyword evidence="2" id="KW-1185">Reference proteome</keyword>
<protein>
    <submittedName>
        <fullName evidence="1">Uncharacterized protein</fullName>
    </submittedName>
</protein>
<dbReference type="Proteomes" id="UP000198642">
    <property type="component" value="Unassembled WGS sequence"/>
</dbReference>
<evidence type="ECO:0000313" key="1">
    <source>
        <dbReference type="EMBL" id="SFB28959.1"/>
    </source>
</evidence>
<organism evidence="1 2">
    <name type="scientific">Lentibacillus halodurans</name>
    <dbReference type="NCBI Taxonomy" id="237679"/>
    <lineage>
        <taxon>Bacteria</taxon>
        <taxon>Bacillati</taxon>
        <taxon>Bacillota</taxon>
        <taxon>Bacilli</taxon>
        <taxon>Bacillales</taxon>
        <taxon>Bacillaceae</taxon>
        <taxon>Lentibacillus</taxon>
    </lineage>
</organism>
<proteinExistence type="predicted"/>
<reference evidence="1 2" key="1">
    <citation type="submission" date="2016-10" db="EMBL/GenBank/DDBJ databases">
        <authorList>
            <person name="de Groot N.N."/>
        </authorList>
    </citation>
    <scope>NUCLEOTIDE SEQUENCE [LARGE SCALE GENOMIC DNA]</scope>
    <source>
        <strain evidence="1 2">CGMCC 1.3702</strain>
    </source>
</reference>
<dbReference type="RefSeq" id="WP_170848276.1">
    <property type="nucleotide sequence ID" value="NZ_FOJW01000013.1"/>
</dbReference>
<gene>
    <name evidence="1" type="ORF">SAMN04488072_11366</name>
</gene>
<dbReference type="EMBL" id="FOJW01000013">
    <property type="protein sequence ID" value="SFB28959.1"/>
    <property type="molecule type" value="Genomic_DNA"/>
</dbReference>
<accession>A0A1I0ZT55</accession>
<dbReference type="AlphaFoldDB" id="A0A1I0ZT55"/>
<name>A0A1I0ZT55_9BACI</name>